<keyword evidence="3 8" id="KW-0375">Hydrogen ion transport</keyword>
<dbReference type="HAMAP" id="MF_01416">
    <property type="entry name" value="ATP_synth_delta_bact"/>
    <property type="match status" value="1"/>
</dbReference>
<keyword evidence="4 8" id="KW-0406">Ion transport</keyword>
<evidence type="ECO:0000313" key="9">
    <source>
        <dbReference type="EMBL" id="PRY92613.1"/>
    </source>
</evidence>
<dbReference type="GO" id="GO:0005886">
    <property type="term" value="C:plasma membrane"/>
    <property type="evidence" value="ECO:0007669"/>
    <property type="project" value="UniProtKB-SubCell"/>
</dbReference>
<evidence type="ECO:0000256" key="7">
    <source>
        <dbReference type="ARBA" id="ARBA00023310"/>
    </source>
</evidence>
<evidence type="ECO:0000256" key="1">
    <source>
        <dbReference type="ARBA" id="ARBA00004370"/>
    </source>
</evidence>
<dbReference type="InterPro" id="IPR026015">
    <property type="entry name" value="ATP_synth_OSCP/delta_N_sf"/>
</dbReference>
<dbReference type="Pfam" id="PF00213">
    <property type="entry name" value="OSCP"/>
    <property type="match status" value="1"/>
</dbReference>
<dbReference type="PRINTS" id="PR00125">
    <property type="entry name" value="ATPASEDELTA"/>
</dbReference>
<reference evidence="9 10" key="1">
    <citation type="submission" date="2018-03" db="EMBL/GenBank/DDBJ databases">
        <title>Genomic Encyclopedia of Archaeal and Bacterial Type Strains, Phase II (KMG-II): from individual species to whole genera.</title>
        <authorList>
            <person name="Goeker M."/>
        </authorList>
    </citation>
    <scope>NUCLEOTIDE SEQUENCE [LARGE SCALE GENOMIC DNA]</scope>
    <source>
        <strain evidence="9 10">DSM 29318</strain>
    </source>
</reference>
<sequence>MAGSSYSGGIAERYATAVFEIAREGGAIDALAADLDKLQAALNESEDLRALLNSPIYTREEQERGIGAVASAIGLGGTLSNTLRLMATKRRLFAAGELVRALRARIADERGEVTAEVTTAKSLTAAQRGKLAETLSGNLGRDVNIDETVDPGIIGGLIVRVGSKMIDTSIRSKLGALQNTMKEAG</sequence>
<dbReference type="SUPFAM" id="SSF47928">
    <property type="entry name" value="N-terminal domain of the delta subunit of the F1F0-ATP synthase"/>
    <property type="match status" value="1"/>
</dbReference>
<keyword evidence="8" id="KW-1003">Cell membrane</keyword>
<gene>
    <name evidence="8" type="primary">atpH</name>
    <name evidence="9" type="ORF">BCF33_1463</name>
</gene>
<evidence type="ECO:0000256" key="6">
    <source>
        <dbReference type="ARBA" id="ARBA00023196"/>
    </source>
</evidence>
<dbReference type="Gene3D" id="1.10.520.20">
    <property type="entry name" value="N-terminal domain of the delta subunit of the F1F0-ATP synthase"/>
    <property type="match status" value="1"/>
</dbReference>
<evidence type="ECO:0000256" key="5">
    <source>
        <dbReference type="ARBA" id="ARBA00023136"/>
    </source>
</evidence>
<evidence type="ECO:0000256" key="4">
    <source>
        <dbReference type="ARBA" id="ARBA00023065"/>
    </source>
</evidence>
<dbReference type="EMBL" id="PVTT01000002">
    <property type="protein sequence ID" value="PRY92613.1"/>
    <property type="molecule type" value="Genomic_DNA"/>
</dbReference>
<keyword evidence="6 8" id="KW-0139">CF(1)</keyword>
<dbReference type="OrthoDB" id="9796185at2"/>
<comment type="function">
    <text evidence="8">This protein is part of the stalk that links CF(0) to CF(1). It either transmits conformational changes from CF(0) to CF(1) or is implicated in proton conduction.</text>
</comment>
<keyword evidence="5 8" id="KW-0472">Membrane</keyword>
<evidence type="ECO:0000256" key="3">
    <source>
        <dbReference type="ARBA" id="ARBA00022781"/>
    </source>
</evidence>
<keyword evidence="10" id="KW-1185">Reference proteome</keyword>
<dbReference type="RefSeq" id="WP_106160297.1">
    <property type="nucleotide sequence ID" value="NZ_PVTT01000002.1"/>
</dbReference>
<organism evidence="9 10">
    <name type="scientific">Hasllibacter halocynthiae</name>
    <dbReference type="NCBI Taxonomy" id="595589"/>
    <lineage>
        <taxon>Bacteria</taxon>
        <taxon>Pseudomonadati</taxon>
        <taxon>Pseudomonadota</taxon>
        <taxon>Alphaproteobacteria</taxon>
        <taxon>Rhodobacterales</taxon>
        <taxon>Roseobacteraceae</taxon>
        <taxon>Hasllibacter</taxon>
    </lineage>
</organism>
<dbReference type="NCBIfam" id="TIGR01145">
    <property type="entry name" value="ATP_synt_delta"/>
    <property type="match status" value="1"/>
</dbReference>
<accession>A0A2T0X0Y2</accession>
<keyword evidence="7 8" id="KW-0066">ATP synthesis</keyword>
<comment type="similarity">
    <text evidence="8">Belongs to the ATPase delta chain family.</text>
</comment>
<protein>
    <recommendedName>
        <fullName evidence="8">ATP synthase subunit delta</fullName>
    </recommendedName>
    <alternativeName>
        <fullName evidence="8">ATP synthase F(1) sector subunit delta</fullName>
    </alternativeName>
    <alternativeName>
        <fullName evidence="8">F-type ATPase subunit delta</fullName>
        <shortName evidence="8">F-ATPase subunit delta</shortName>
    </alternativeName>
</protein>
<dbReference type="Proteomes" id="UP000238801">
    <property type="component" value="Unassembled WGS sequence"/>
</dbReference>
<comment type="function">
    <text evidence="8">F(1)F(0) ATP synthase produces ATP from ADP in the presence of a proton or sodium gradient. F-type ATPases consist of two structural domains, F(1) containing the extramembraneous catalytic core and F(0) containing the membrane proton channel, linked together by a central stalk and a peripheral stalk. During catalysis, ATP synthesis in the catalytic domain of F(1) is coupled via a rotary mechanism of the central stalk subunits to proton translocation.</text>
</comment>
<comment type="subcellular location">
    <subcellularLocation>
        <location evidence="8">Cell membrane</location>
        <topology evidence="8">Peripheral membrane protein</topology>
    </subcellularLocation>
    <subcellularLocation>
        <location evidence="1">Membrane</location>
    </subcellularLocation>
</comment>
<dbReference type="InterPro" id="IPR000711">
    <property type="entry name" value="ATPase_OSCP/dsu"/>
</dbReference>
<comment type="caution">
    <text evidence="9">The sequence shown here is derived from an EMBL/GenBank/DDBJ whole genome shotgun (WGS) entry which is preliminary data.</text>
</comment>
<proteinExistence type="inferred from homology"/>
<evidence type="ECO:0000313" key="10">
    <source>
        <dbReference type="Proteomes" id="UP000238801"/>
    </source>
</evidence>
<evidence type="ECO:0000256" key="8">
    <source>
        <dbReference type="HAMAP-Rule" id="MF_01416"/>
    </source>
</evidence>
<dbReference type="GO" id="GO:0045259">
    <property type="term" value="C:proton-transporting ATP synthase complex"/>
    <property type="evidence" value="ECO:0007669"/>
    <property type="project" value="UniProtKB-KW"/>
</dbReference>
<dbReference type="AlphaFoldDB" id="A0A2T0X0Y2"/>
<name>A0A2T0X0Y2_9RHOB</name>
<dbReference type="PANTHER" id="PTHR11910">
    <property type="entry name" value="ATP SYNTHASE DELTA CHAIN"/>
    <property type="match status" value="1"/>
</dbReference>
<evidence type="ECO:0000256" key="2">
    <source>
        <dbReference type="ARBA" id="ARBA00022448"/>
    </source>
</evidence>
<dbReference type="GO" id="GO:0046933">
    <property type="term" value="F:proton-transporting ATP synthase activity, rotational mechanism"/>
    <property type="evidence" value="ECO:0007669"/>
    <property type="project" value="UniProtKB-UniRule"/>
</dbReference>
<dbReference type="NCBIfam" id="NF004406">
    <property type="entry name" value="PRK05758.3-2"/>
    <property type="match status" value="1"/>
</dbReference>
<keyword evidence="2 8" id="KW-0813">Transport</keyword>